<dbReference type="PANTHER" id="PTHR22953:SF153">
    <property type="entry name" value="PURPLE ACID PHOSPHATASE"/>
    <property type="match status" value="1"/>
</dbReference>
<dbReference type="InterPro" id="IPR029052">
    <property type="entry name" value="Metallo-depent_PP-like"/>
</dbReference>
<sequence length="330" mass="34979">MKSVKLTALTLLLLLLGCIAGVSNSGAMTTAAAPDRDAPPVAAGERTVTVVAAGDIACDPNSEHFNGGAGTEDGCHMKATSDLVLGIEPDAVLTLGDTQYESASFENFMASYNLSWGRLKDNTYPVIGNHEGESSDAGQGYCKYFGAVANCNSNGAQGDAAYYSFDAGAWHLVALNSNCAAAGGCEAGSPQYEWLVADLAAHPSTCTLVYWHHPRFSSGDHGNQTRMSDLFSALYDAGVEVVLSGHDHNYERFAPQTPEGEADPEGVRQFVVGTGGKNFYAVEELRPNSEAVNYDTFGVLKLTLRLEGYDWEFVPEAGGTFTDRGADVCQ</sequence>
<dbReference type="Gene3D" id="3.60.21.10">
    <property type="match status" value="1"/>
</dbReference>
<evidence type="ECO:0000313" key="4">
    <source>
        <dbReference type="EMBL" id="CAA9572307.1"/>
    </source>
</evidence>
<feature type="domain" description="Calcineurin-like phosphoesterase" evidence="3">
    <location>
        <begin position="87"/>
        <end position="250"/>
    </location>
</feature>
<feature type="signal peptide" evidence="2">
    <location>
        <begin position="1"/>
        <end position="27"/>
    </location>
</feature>
<reference evidence="4" key="1">
    <citation type="submission" date="2020-02" db="EMBL/GenBank/DDBJ databases">
        <authorList>
            <person name="Meier V. D."/>
        </authorList>
    </citation>
    <scope>NUCLEOTIDE SEQUENCE</scope>
    <source>
        <strain evidence="4">AVDCRST_MAG86</strain>
    </source>
</reference>
<dbReference type="GO" id="GO:0003993">
    <property type="term" value="F:acid phosphatase activity"/>
    <property type="evidence" value="ECO:0007669"/>
    <property type="project" value="InterPro"/>
</dbReference>
<feature type="chain" id="PRO_5026863997" evidence="2">
    <location>
        <begin position="28"/>
        <end position="330"/>
    </location>
</feature>
<evidence type="ECO:0000259" key="3">
    <source>
        <dbReference type="Pfam" id="PF00149"/>
    </source>
</evidence>
<dbReference type="InterPro" id="IPR004843">
    <property type="entry name" value="Calcineurin-like_PHP"/>
</dbReference>
<dbReference type="PROSITE" id="PS51257">
    <property type="entry name" value="PROKAR_LIPOPROTEIN"/>
    <property type="match status" value="1"/>
</dbReference>
<accession>A0A6J4VB98</accession>
<protein>
    <submittedName>
        <fullName evidence="4">Alkaline phosphatase</fullName>
    </submittedName>
</protein>
<dbReference type="EMBL" id="CADCWP010000135">
    <property type="protein sequence ID" value="CAA9572307.1"/>
    <property type="molecule type" value="Genomic_DNA"/>
</dbReference>
<evidence type="ECO:0000256" key="2">
    <source>
        <dbReference type="SAM" id="SignalP"/>
    </source>
</evidence>
<dbReference type="SUPFAM" id="SSF56300">
    <property type="entry name" value="Metallo-dependent phosphatases"/>
    <property type="match status" value="1"/>
</dbReference>
<dbReference type="AlphaFoldDB" id="A0A6J4VB98"/>
<dbReference type="PANTHER" id="PTHR22953">
    <property type="entry name" value="ACID PHOSPHATASE RELATED"/>
    <property type="match status" value="1"/>
</dbReference>
<name>A0A6J4VB98_9DEIN</name>
<evidence type="ECO:0000256" key="1">
    <source>
        <dbReference type="ARBA" id="ARBA00022729"/>
    </source>
</evidence>
<dbReference type="InterPro" id="IPR039331">
    <property type="entry name" value="PAPs-like"/>
</dbReference>
<organism evidence="4">
    <name type="scientific">uncultured Truepera sp</name>
    <dbReference type="NCBI Taxonomy" id="543023"/>
    <lineage>
        <taxon>Bacteria</taxon>
        <taxon>Thermotogati</taxon>
        <taxon>Deinococcota</taxon>
        <taxon>Deinococci</taxon>
        <taxon>Trueperales</taxon>
        <taxon>Trueperaceae</taxon>
        <taxon>Truepera</taxon>
        <taxon>environmental samples</taxon>
    </lineage>
</organism>
<proteinExistence type="predicted"/>
<dbReference type="Pfam" id="PF00149">
    <property type="entry name" value="Metallophos"/>
    <property type="match status" value="1"/>
</dbReference>
<keyword evidence="1 2" id="KW-0732">Signal</keyword>
<gene>
    <name evidence="4" type="ORF">AVDCRST_MAG86-1793</name>
</gene>